<dbReference type="InterPro" id="IPR019587">
    <property type="entry name" value="Polyketide_cyclase/dehydratase"/>
</dbReference>
<evidence type="ECO:0000313" key="2">
    <source>
        <dbReference type="EMBL" id="EZH81160.1"/>
    </source>
</evidence>
<dbReference type="CDD" id="cd07812">
    <property type="entry name" value="SRPBCC"/>
    <property type="match status" value="1"/>
</dbReference>
<dbReference type="RefSeq" id="WP_081811693.1">
    <property type="nucleotide sequence ID" value="NZ_JFJN01000032.1"/>
</dbReference>
<evidence type="ECO:0000256" key="1">
    <source>
        <dbReference type="SAM" id="SignalP"/>
    </source>
</evidence>
<reference evidence="3" key="1">
    <citation type="journal article" date="2014" name="Genome Announc.">
        <title>Draft Genome Sequence of the algae degrading bacterium Pseudomonas mendocina AD6.</title>
        <authorList>
            <person name="Barney B.M."/>
            <person name="Lenneman E.M."/>
        </authorList>
    </citation>
    <scope>NUCLEOTIDE SEQUENCE [LARGE SCALE GENOMIC DNA]</scope>
    <source>
        <strain evidence="3">AD6</strain>
    </source>
</reference>
<organism evidence="2 3">
    <name type="scientific">Ectopseudomonas composti</name>
    <dbReference type="NCBI Taxonomy" id="658457"/>
    <lineage>
        <taxon>Bacteria</taxon>
        <taxon>Pseudomonadati</taxon>
        <taxon>Pseudomonadota</taxon>
        <taxon>Gammaproteobacteria</taxon>
        <taxon>Pseudomonadales</taxon>
        <taxon>Pseudomonadaceae</taxon>
        <taxon>Ectopseudomonas</taxon>
    </lineage>
</organism>
<dbReference type="Proteomes" id="UP000023842">
    <property type="component" value="Unassembled WGS sequence"/>
</dbReference>
<sequence length="164" mass="18419">MQFTKPRTLLGTLFVFLAGVGAVKADQNVNEVEINAPIDKVYVYVSQPDRWHEWHPASLSASTGEVKVLKAGDTFSEKIRIYGQETEMNYKVVIASPPNEFKTAFTSPLIDGTIHYQLETRGTGTYFKRTLEYSLDKYMATMQAGMKKMSVVALENLKGKLESK</sequence>
<name>A0ABN0SD80_9GAMM</name>
<protein>
    <submittedName>
        <fullName evidence="2">Polyketide cyclase</fullName>
    </submittedName>
</protein>
<dbReference type="Pfam" id="PF10604">
    <property type="entry name" value="Polyketide_cyc2"/>
    <property type="match status" value="1"/>
</dbReference>
<gene>
    <name evidence="2" type="ORF">AU05_11570</name>
</gene>
<dbReference type="EMBL" id="JFJN01000032">
    <property type="protein sequence ID" value="EZH81160.1"/>
    <property type="molecule type" value="Genomic_DNA"/>
</dbReference>
<dbReference type="InterPro" id="IPR023393">
    <property type="entry name" value="START-like_dom_sf"/>
</dbReference>
<proteinExistence type="predicted"/>
<feature type="chain" id="PRO_5045979829" evidence="1">
    <location>
        <begin position="26"/>
        <end position="164"/>
    </location>
</feature>
<dbReference type="SUPFAM" id="SSF55961">
    <property type="entry name" value="Bet v1-like"/>
    <property type="match status" value="1"/>
</dbReference>
<feature type="signal peptide" evidence="1">
    <location>
        <begin position="1"/>
        <end position="25"/>
    </location>
</feature>
<comment type="caution">
    <text evidence="2">The sequence shown here is derived from an EMBL/GenBank/DDBJ whole genome shotgun (WGS) entry which is preliminary data.</text>
</comment>
<evidence type="ECO:0000313" key="3">
    <source>
        <dbReference type="Proteomes" id="UP000023842"/>
    </source>
</evidence>
<accession>A0ABN0SD80</accession>
<keyword evidence="1" id="KW-0732">Signal</keyword>
<keyword evidence="3" id="KW-1185">Reference proteome</keyword>
<dbReference type="Gene3D" id="3.30.530.20">
    <property type="match status" value="1"/>
</dbReference>